<accession>A0A3N0DSM1</accession>
<dbReference type="EMBL" id="RJSG01000002">
    <property type="protein sequence ID" value="RNL78628.1"/>
    <property type="molecule type" value="Genomic_DNA"/>
</dbReference>
<dbReference type="RefSeq" id="WP_123233129.1">
    <property type="nucleotide sequence ID" value="NZ_RJSG01000002.1"/>
</dbReference>
<dbReference type="InterPro" id="IPR021454">
    <property type="entry name" value="DUF3105"/>
</dbReference>
<dbReference type="AlphaFoldDB" id="A0A3N0DSM1"/>
<comment type="caution">
    <text evidence="1">The sequence shown here is derived from an EMBL/GenBank/DDBJ whole genome shotgun (WGS) entry which is preliminary data.</text>
</comment>
<reference evidence="1 2" key="1">
    <citation type="submission" date="2018-11" db="EMBL/GenBank/DDBJ databases">
        <authorList>
            <person name="Li F."/>
        </authorList>
    </citation>
    <scope>NUCLEOTIDE SEQUENCE [LARGE SCALE GENOMIC DNA]</scope>
    <source>
        <strain evidence="1 2">KIS18-7</strain>
    </source>
</reference>
<evidence type="ECO:0000313" key="1">
    <source>
        <dbReference type="EMBL" id="RNL78628.1"/>
    </source>
</evidence>
<organism evidence="1 2">
    <name type="scientific">Nocardioides marmorisolisilvae</name>
    <dbReference type="NCBI Taxonomy" id="1542737"/>
    <lineage>
        <taxon>Bacteria</taxon>
        <taxon>Bacillati</taxon>
        <taxon>Actinomycetota</taxon>
        <taxon>Actinomycetes</taxon>
        <taxon>Propionibacteriales</taxon>
        <taxon>Nocardioidaceae</taxon>
        <taxon>Nocardioides</taxon>
    </lineage>
</organism>
<protein>
    <submittedName>
        <fullName evidence="1">DUF3105 domain-containing protein</fullName>
    </submittedName>
</protein>
<dbReference type="Pfam" id="PF11303">
    <property type="entry name" value="DUF3105"/>
    <property type="match status" value="1"/>
</dbReference>
<sequence>MAKNKPGNAERRAMVEKMRAEQARKERLRSLAILGVCLLVVVGILGLAVGKYLSDGGDGSDKISLDKIGVPAPQAQCDPITTKAPTGKQRSGVDGNHVKIGTTITYPTSPPAFGQHWPNYLQASEYRNFYSPSDRPQLERMVHSLEHGHTLIWYDGTITPGSTEYQQLQKVADKYDGTTTYINVVPWLSTDGPAFPDGKHVVLTHWAGSGDHQQGIWEYCGKTSGQVIESFVKKYPNTDSPEAGAP</sequence>
<gene>
    <name evidence="1" type="ORF">EFL95_05955</name>
</gene>
<evidence type="ECO:0000313" key="2">
    <source>
        <dbReference type="Proteomes" id="UP000277094"/>
    </source>
</evidence>
<name>A0A3N0DSM1_9ACTN</name>
<dbReference type="Proteomes" id="UP000277094">
    <property type="component" value="Unassembled WGS sequence"/>
</dbReference>
<dbReference type="OrthoDB" id="9809840at2"/>
<keyword evidence="2" id="KW-1185">Reference proteome</keyword>
<proteinExistence type="predicted"/>